<dbReference type="InterPro" id="IPR036415">
    <property type="entry name" value="Lamin_tail_dom_sf"/>
</dbReference>
<reference evidence="4" key="1">
    <citation type="submission" date="2021-02" db="EMBL/GenBank/DDBJ databases">
        <authorList>
            <person name="Nowell W R."/>
        </authorList>
    </citation>
    <scope>NUCLEOTIDE SEQUENCE</scope>
    <source>
        <strain evidence="4">Ploen Becks lab</strain>
    </source>
</reference>
<organism evidence="4 5">
    <name type="scientific">Brachionus calyciflorus</name>
    <dbReference type="NCBI Taxonomy" id="104777"/>
    <lineage>
        <taxon>Eukaryota</taxon>
        <taxon>Metazoa</taxon>
        <taxon>Spiralia</taxon>
        <taxon>Gnathifera</taxon>
        <taxon>Rotifera</taxon>
        <taxon>Eurotatoria</taxon>
        <taxon>Monogononta</taxon>
        <taxon>Pseudotrocha</taxon>
        <taxon>Ploima</taxon>
        <taxon>Brachionidae</taxon>
        <taxon>Brachionus</taxon>
    </lineage>
</organism>
<keyword evidence="1" id="KW-0175">Coiled coil</keyword>
<dbReference type="EMBL" id="CAJNOC010000221">
    <property type="protein sequence ID" value="CAF0729272.1"/>
    <property type="molecule type" value="Genomic_DNA"/>
</dbReference>
<evidence type="ECO:0000256" key="2">
    <source>
        <dbReference type="SAM" id="MobiDB-lite"/>
    </source>
</evidence>
<dbReference type="AlphaFoldDB" id="A0A813N2D4"/>
<dbReference type="Gene3D" id="2.60.40.1260">
    <property type="entry name" value="Lamin Tail domain"/>
    <property type="match status" value="1"/>
</dbReference>
<dbReference type="InterPro" id="IPR001322">
    <property type="entry name" value="Lamin_tail_dom"/>
</dbReference>
<feature type="region of interest" description="Disordered" evidence="2">
    <location>
        <begin position="300"/>
        <end position="325"/>
    </location>
</feature>
<keyword evidence="5" id="KW-1185">Reference proteome</keyword>
<name>A0A813N2D4_9BILA</name>
<dbReference type="SUPFAM" id="SSF74853">
    <property type="entry name" value="Lamin A/C globular tail domain"/>
    <property type="match status" value="1"/>
</dbReference>
<evidence type="ECO:0000256" key="1">
    <source>
        <dbReference type="SAM" id="Coils"/>
    </source>
</evidence>
<evidence type="ECO:0000313" key="4">
    <source>
        <dbReference type="EMBL" id="CAF0729272.1"/>
    </source>
</evidence>
<dbReference type="OrthoDB" id="10395108at2759"/>
<comment type="caution">
    <text evidence="4">The sequence shown here is derived from an EMBL/GenBank/DDBJ whole genome shotgun (WGS) entry which is preliminary data.</text>
</comment>
<feature type="domain" description="LTD" evidence="3">
    <location>
        <begin position="398"/>
        <end position="508"/>
    </location>
</feature>
<feature type="coiled-coil region" evidence="1">
    <location>
        <begin position="215"/>
        <end position="277"/>
    </location>
</feature>
<evidence type="ECO:0000259" key="3">
    <source>
        <dbReference type="PROSITE" id="PS51841"/>
    </source>
</evidence>
<proteinExistence type="predicted"/>
<sequence length="525" mass="61048">MSLEINNNNNNRNLELPSKECLTQMFNFNSSRKKSTIPKVPSNLVTSSSPKEINSIDRNNLITCLLHAENDLTIAKQDYDEQFTKFLTLAKNFYQEKLKNLRLTFKNQILKQQIYFEQELIDLSKEYIKDFEALAPKTTSRNAAKHDKEQHAIKLFKNEMKKLVEYMRESLVNTSDTLMEAFETCEVLKRINLSLNINSSLCQDSDELDDEKIAIKNFQSEMENLLLVMDEIELQHLERKKILSKKSKFFTKLKSKLKYIEQKYETLRKNITNLKYESFVYKQLWLERQRLFTPNNNLIESKTSSHSSSNSSLNENSTSSSSSINCNSDFDEELDNLGEDYNRKLEIINNLIDLHKAKSSSRDLWQVKNSKSILSIDKIEPQALIVCEREAENLKRENSSLDLAECSTDGGKVVVENCSLKLDRDISNWFITRQIDDMSVFKYRLPNGSIIKSGKDLKIPTPFQNNELDFLIAIKQKINDNENYAKLKIRTKLVSPDGIVKAVHTQEIPQFYHEIFKYASLIQFL</sequence>
<feature type="compositionally biased region" description="Low complexity" evidence="2">
    <location>
        <begin position="301"/>
        <end position="325"/>
    </location>
</feature>
<dbReference type="Proteomes" id="UP000663879">
    <property type="component" value="Unassembled WGS sequence"/>
</dbReference>
<protein>
    <recommendedName>
        <fullName evidence="3">LTD domain-containing protein</fullName>
    </recommendedName>
</protein>
<dbReference type="PROSITE" id="PS51841">
    <property type="entry name" value="LTD"/>
    <property type="match status" value="1"/>
</dbReference>
<gene>
    <name evidence="4" type="ORF">OXX778_LOCUS2731</name>
</gene>
<evidence type="ECO:0000313" key="5">
    <source>
        <dbReference type="Proteomes" id="UP000663879"/>
    </source>
</evidence>
<accession>A0A813N2D4</accession>